<dbReference type="InParanoid" id="J9DTT7"/>
<reference evidence="3" key="2">
    <citation type="submission" date="2015-07" db="EMBL/GenBank/DDBJ databases">
        <title>Contrasting host-pathogen interactions and genome evolution in two generalist and specialist microsporidian pathogens of mosquitoes.</title>
        <authorList>
            <consortium name="The Broad Institute Genomics Platform"/>
            <consortium name="The Broad Institute Genome Sequencing Center for Infectious Disease"/>
            <person name="Cuomo C.A."/>
            <person name="Sanscrainte N.D."/>
            <person name="Goldberg J.M."/>
            <person name="Heiman D."/>
            <person name="Young S."/>
            <person name="Zeng Q."/>
            <person name="Becnel J.J."/>
            <person name="Birren B.W."/>
        </authorList>
    </citation>
    <scope>NUCLEOTIDE SEQUENCE [LARGE SCALE GENOMIC DNA]</scope>
    <source>
        <strain evidence="3">USNM 41457</strain>
    </source>
</reference>
<reference evidence="2 3" key="1">
    <citation type="submission" date="2011-08" db="EMBL/GenBank/DDBJ databases">
        <authorList>
            <person name="Liu Z.J."/>
            <person name="Shi F.L."/>
            <person name="Lu J.Q."/>
            <person name="Li M."/>
            <person name="Wang Z.L."/>
        </authorList>
    </citation>
    <scope>NUCLEOTIDE SEQUENCE [LARGE SCALE GENOMIC DNA]</scope>
    <source>
        <strain evidence="2 3">USNM 41457</strain>
    </source>
</reference>
<dbReference type="HOGENOM" id="CLU_2250090_0_0_1"/>
<comment type="caution">
    <text evidence="2">The sequence shown here is derived from an EMBL/GenBank/DDBJ whole genome shotgun (WGS) entry which is preliminary data.</text>
</comment>
<sequence>MFFLLKCHIWFIFFTYISLGRFCILYIIFLSFFIVYKNVIFSFFQNTHTHFYQSQHIESIEVGFKICKRSIYNNNCFKIIKTENIFILQLFCILNDQLLDKFNL</sequence>
<proteinExistence type="predicted"/>
<keyword evidence="1" id="KW-1133">Transmembrane helix</keyword>
<protein>
    <recommendedName>
        <fullName evidence="4">Transmembrane protein</fullName>
    </recommendedName>
</protein>
<dbReference type="VEuPathDB" id="MicrosporidiaDB:EDEG_01098"/>
<dbReference type="AlphaFoldDB" id="J9DTT7"/>
<evidence type="ECO:0000313" key="3">
    <source>
        <dbReference type="Proteomes" id="UP000003163"/>
    </source>
</evidence>
<keyword evidence="1" id="KW-0472">Membrane</keyword>
<evidence type="ECO:0000313" key="2">
    <source>
        <dbReference type="EMBL" id="EJW04712.1"/>
    </source>
</evidence>
<keyword evidence="3" id="KW-1185">Reference proteome</keyword>
<dbReference type="EMBL" id="AFBI03000015">
    <property type="protein sequence ID" value="EJW04712.1"/>
    <property type="molecule type" value="Genomic_DNA"/>
</dbReference>
<dbReference type="Proteomes" id="UP000003163">
    <property type="component" value="Unassembled WGS sequence"/>
</dbReference>
<name>J9DTT7_EDHAE</name>
<evidence type="ECO:0000256" key="1">
    <source>
        <dbReference type="SAM" id="Phobius"/>
    </source>
</evidence>
<evidence type="ECO:0008006" key="4">
    <source>
        <dbReference type="Google" id="ProtNLM"/>
    </source>
</evidence>
<gene>
    <name evidence="2" type="ORF">EDEG_01098</name>
</gene>
<keyword evidence="1" id="KW-0812">Transmembrane</keyword>
<accession>J9DTT7</accession>
<organism evidence="2 3">
    <name type="scientific">Edhazardia aedis (strain USNM 41457)</name>
    <name type="common">Microsporidian parasite</name>
    <dbReference type="NCBI Taxonomy" id="1003232"/>
    <lineage>
        <taxon>Eukaryota</taxon>
        <taxon>Fungi</taxon>
        <taxon>Fungi incertae sedis</taxon>
        <taxon>Microsporidia</taxon>
        <taxon>Edhazardia</taxon>
    </lineage>
</organism>
<feature type="transmembrane region" description="Helical" evidence="1">
    <location>
        <begin position="12"/>
        <end position="36"/>
    </location>
</feature>